<keyword evidence="2" id="KW-1185">Reference proteome</keyword>
<dbReference type="InterPro" id="IPR029052">
    <property type="entry name" value="Metallo-depent_PP-like"/>
</dbReference>
<comment type="caution">
    <text evidence="1">The sequence shown here is derived from an EMBL/GenBank/DDBJ whole genome shotgun (WGS) entry which is preliminary data.</text>
</comment>
<reference evidence="1 2" key="1">
    <citation type="journal article" date="2018" name="Front. Plant Sci.">
        <title>Red Clover (Trifolium pratense) and Zigzag Clover (T. medium) - A Picture of Genomic Similarities and Differences.</title>
        <authorList>
            <person name="Dluhosova J."/>
            <person name="Istvanek J."/>
            <person name="Nedelnik J."/>
            <person name="Repkova J."/>
        </authorList>
    </citation>
    <scope>NUCLEOTIDE SEQUENCE [LARGE SCALE GENOMIC DNA]</scope>
    <source>
        <strain evidence="2">cv. 10/8</strain>
        <tissue evidence="1">Leaf</tissue>
    </source>
</reference>
<dbReference type="Proteomes" id="UP000265520">
    <property type="component" value="Unassembled WGS sequence"/>
</dbReference>
<evidence type="ECO:0000313" key="1">
    <source>
        <dbReference type="EMBL" id="MCI71452.1"/>
    </source>
</evidence>
<proteinExistence type="predicted"/>
<feature type="non-terminal residue" evidence="1">
    <location>
        <position position="1"/>
    </location>
</feature>
<protein>
    <submittedName>
        <fullName evidence="1">Purple acid phosphatase-like protein</fullName>
    </submittedName>
</protein>
<organism evidence="1 2">
    <name type="scientific">Trifolium medium</name>
    <dbReference type="NCBI Taxonomy" id="97028"/>
    <lineage>
        <taxon>Eukaryota</taxon>
        <taxon>Viridiplantae</taxon>
        <taxon>Streptophyta</taxon>
        <taxon>Embryophyta</taxon>
        <taxon>Tracheophyta</taxon>
        <taxon>Spermatophyta</taxon>
        <taxon>Magnoliopsida</taxon>
        <taxon>eudicotyledons</taxon>
        <taxon>Gunneridae</taxon>
        <taxon>Pentapetalae</taxon>
        <taxon>rosids</taxon>
        <taxon>fabids</taxon>
        <taxon>Fabales</taxon>
        <taxon>Fabaceae</taxon>
        <taxon>Papilionoideae</taxon>
        <taxon>50 kb inversion clade</taxon>
        <taxon>NPAAA clade</taxon>
        <taxon>Hologalegina</taxon>
        <taxon>IRL clade</taxon>
        <taxon>Trifolieae</taxon>
        <taxon>Trifolium</taxon>
    </lineage>
</organism>
<evidence type="ECO:0000313" key="2">
    <source>
        <dbReference type="Proteomes" id="UP000265520"/>
    </source>
</evidence>
<sequence>YRFSNVDYNITSGKRHPVPDKSAPVYITVGDGGNQDGLCSR</sequence>
<name>A0A392UDH7_9FABA</name>
<dbReference type="AlphaFoldDB" id="A0A392UDH7"/>
<dbReference type="Gene3D" id="3.60.21.10">
    <property type="match status" value="1"/>
</dbReference>
<dbReference type="EMBL" id="LXQA010796435">
    <property type="protein sequence ID" value="MCI71452.1"/>
    <property type="molecule type" value="Genomic_DNA"/>
</dbReference>
<accession>A0A392UDH7</accession>